<comment type="caution">
    <text evidence="1">The sequence shown here is derived from an EMBL/GenBank/DDBJ whole genome shotgun (WGS) entry which is preliminary data.</text>
</comment>
<protein>
    <submittedName>
        <fullName evidence="1">Uncharacterized protein</fullName>
    </submittedName>
</protein>
<dbReference type="EMBL" id="CALSDN010000010">
    <property type="protein sequence ID" value="CAH6722666.1"/>
    <property type="molecule type" value="Genomic_DNA"/>
</dbReference>
<evidence type="ECO:0000313" key="1">
    <source>
        <dbReference type="EMBL" id="CAH6722666.1"/>
    </source>
</evidence>
<accession>A0ACA9YDY2</accession>
<reference evidence="1" key="1">
    <citation type="submission" date="2022-06" db="EMBL/GenBank/DDBJ databases">
        <authorList>
            <person name="Legras J.-L."/>
            <person name="Devillers H."/>
            <person name="Grondin C."/>
        </authorList>
    </citation>
    <scope>NUCLEOTIDE SEQUENCE</scope>
    <source>
        <strain evidence="1">CLIB 1444</strain>
    </source>
</reference>
<evidence type="ECO:0000313" key="2">
    <source>
        <dbReference type="Proteomes" id="UP001152531"/>
    </source>
</evidence>
<dbReference type="Proteomes" id="UP001152531">
    <property type="component" value="Unassembled WGS sequence"/>
</dbReference>
<keyword evidence="2" id="KW-1185">Reference proteome</keyword>
<proteinExistence type="predicted"/>
<organism evidence="1 2">
    <name type="scientific">[Candida] jaroonii</name>
    <dbReference type="NCBI Taxonomy" id="467808"/>
    <lineage>
        <taxon>Eukaryota</taxon>
        <taxon>Fungi</taxon>
        <taxon>Dikarya</taxon>
        <taxon>Ascomycota</taxon>
        <taxon>Saccharomycotina</taxon>
        <taxon>Pichiomycetes</taxon>
        <taxon>Debaryomycetaceae</taxon>
        <taxon>Yamadazyma</taxon>
    </lineage>
</organism>
<name>A0ACA9YDY2_9ASCO</name>
<gene>
    <name evidence="1" type="ORF">CLIB1444_10S03598</name>
</gene>
<sequence>MNTQEVIDEYLSRSFKDHPRLRDPSQFRILSYCIQNIYGKKNSLFCIDVEAWERNTKIVTEIGICIYDPSNQELSMVPSFHTYHIRIRENYHRKNGRFVPDHVSNFAGLNTYVMTMEDAVTFIKLLIEKYFVNSDNPCNLVGHDLNGDIKWFKTLGIEFPSNIIKVDTQFLMSLSTQKQRSLSKSLALVGIPHSFLHNAGNDAYYTLVLALKLSDPQSRTIHGLDDGKNFPLDIEHEKRHKNRCPELEVDDPLLLMEELHP</sequence>